<dbReference type="InterPro" id="IPR045500">
    <property type="entry name" value="DUF6491"/>
</dbReference>
<protein>
    <recommendedName>
        <fullName evidence="4">Lipoprotein</fullName>
    </recommendedName>
</protein>
<evidence type="ECO:0000313" key="2">
    <source>
        <dbReference type="EMBL" id="ATD68790.1"/>
    </source>
</evidence>
<evidence type="ECO:0000256" key="1">
    <source>
        <dbReference type="SAM" id="SignalP"/>
    </source>
</evidence>
<dbReference type="AlphaFoldDB" id="A0A290XI19"/>
<evidence type="ECO:0008006" key="4">
    <source>
        <dbReference type="Google" id="ProtNLM"/>
    </source>
</evidence>
<sequence>MDIRKVRILALPALLALAACASTPGLSQSEKLALYQANAGPPVQAFSMDDFDFDGGIDGWTALGDSALAVWTGPGEAWLLTLNAPCTNLGFAQDIYLTNSGGMVFARLDKVIPRGIGLMPSPMPCYIQQIQPLDVKGLQTTEKELRQLQMQERAASQGTQTSP</sequence>
<dbReference type="KEGG" id="lum:CNR27_08860"/>
<dbReference type="Pfam" id="PF20101">
    <property type="entry name" value="DUF6491"/>
    <property type="match status" value="1"/>
</dbReference>
<proteinExistence type="predicted"/>
<reference evidence="3" key="1">
    <citation type="submission" date="2017-09" db="EMBL/GenBank/DDBJ databases">
        <title>Luteimonas liuhanmingii sp.nov., isolated from the intestinal contents of Tibetan Plateau Pika in Yushu, Qinghai Province, China.</title>
        <authorList>
            <person name="Gui Z."/>
        </authorList>
    </citation>
    <scope>NUCLEOTIDE SEQUENCE [LARGE SCALE GENOMIC DNA]</scope>
    <source>
        <strain evidence="3">100111</strain>
    </source>
</reference>
<dbReference type="Proteomes" id="UP000218968">
    <property type="component" value="Chromosome"/>
</dbReference>
<keyword evidence="3" id="KW-1185">Reference proteome</keyword>
<feature type="chain" id="PRO_5012245382" description="Lipoprotein" evidence="1">
    <location>
        <begin position="22"/>
        <end position="163"/>
    </location>
</feature>
<feature type="signal peptide" evidence="1">
    <location>
        <begin position="1"/>
        <end position="21"/>
    </location>
</feature>
<evidence type="ECO:0000313" key="3">
    <source>
        <dbReference type="Proteomes" id="UP000218968"/>
    </source>
</evidence>
<dbReference type="RefSeq" id="WP_096300472.1">
    <property type="nucleotide sequence ID" value="NZ_CP023406.1"/>
</dbReference>
<gene>
    <name evidence="2" type="ORF">CNR27_08860</name>
</gene>
<keyword evidence="1" id="KW-0732">Signal</keyword>
<dbReference type="EMBL" id="CP023406">
    <property type="protein sequence ID" value="ATD68790.1"/>
    <property type="molecule type" value="Genomic_DNA"/>
</dbReference>
<accession>A0A290XI19</accession>
<name>A0A290XI19_9GAMM</name>
<organism evidence="2 3">
    <name type="scientific">Luteimonas chenhongjianii</name>
    <dbReference type="NCBI Taxonomy" id="2006110"/>
    <lineage>
        <taxon>Bacteria</taxon>
        <taxon>Pseudomonadati</taxon>
        <taxon>Pseudomonadota</taxon>
        <taxon>Gammaproteobacteria</taxon>
        <taxon>Lysobacterales</taxon>
        <taxon>Lysobacteraceae</taxon>
        <taxon>Luteimonas</taxon>
    </lineage>
</organism>
<dbReference type="OrthoDB" id="6047015at2"/>
<dbReference type="PROSITE" id="PS51257">
    <property type="entry name" value="PROKAR_LIPOPROTEIN"/>
    <property type="match status" value="1"/>
</dbReference>